<gene>
    <name evidence="2" type="ORF">M404DRAFT_430209</name>
</gene>
<dbReference type="AlphaFoldDB" id="A0A0C3PFT3"/>
<reference evidence="2 3" key="1">
    <citation type="submission" date="2014-04" db="EMBL/GenBank/DDBJ databases">
        <authorList>
            <consortium name="DOE Joint Genome Institute"/>
            <person name="Kuo A."/>
            <person name="Kohler A."/>
            <person name="Costa M.D."/>
            <person name="Nagy L.G."/>
            <person name="Floudas D."/>
            <person name="Copeland A."/>
            <person name="Barry K.W."/>
            <person name="Cichocki N."/>
            <person name="Veneault-Fourrey C."/>
            <person name="LaButti K."/>
            <person name="Lindquist E.A."/>
            <person name="Lipzen A."/>
            <person name="Lundell T."/>
            <person name="Morin E."/>
            <person name="Murat C."/>
            <person name="Sun H."/>
            <person name="Tunlid A."/>
            <person name="Henrissat B."/>
            <person name="Grigoriev I.V."/>
            <person name="Hibbett D.S."/>
            <person name="Martin F."/>
            <person name="Nordberg H.P."/>
            <person name="Cantor M.N."/>
            <person name="Hua S.X."/>
        </authorList>
    </citation>
    <scope>NUCLEOTIDE SEQUENCE [LARGE SCALE GENOMIC DNA]</scope>
    <source>
        <strain evidence="2 3">Marx 270</strain>
    </source>
</reference>
<keyword evidence="1" id="KW-1133">Transmembrane helix</keyword>
<accession>A0A0C3PFT3</accession>
<dbReference type="HOGENOM" id="CLU_099534_1_0_1"/>
<keyword evidence="1" id="KW-0812">Transmembrane</keyword>
<protein>
    <submittedName>
        <fullName evidence="2">Uncharacterized protein</fullName>
    </submittedName>
</protein>
<dbReference type="InParanoid" id="A0A0C3PFT3"/>
<reference evidence="3" key="2">
    <citation type="submission" date="2015-01" db="EMBL/GenBank/DDBJ databases">
        <title>Evolutionary Origins and Diversification of the Mycorrhizal Mutualists.</title>
        <authorList>
            <consortium name="DOE Joint Genome Institute"/>
            <consortium name="Mycorrhizal Genomics Consortium"/>
            <person name="Kohler A."/>
            <person name="Kuo A."/>
            <person name="Nagy L.G."/>
            <person name="Floudas D."/>
            <person name="Copeland A."/>
            <person name="Barry K.W."/>
            <person name="Cichocki N."/>
            <person name="Veneault-Fourrey C."/>
            <person name="LaButti K."/>
            <person name="Lindquist E.A."/>
            <person name="Lipzen A."/>
            <person name="Lundell T."/>
            <person name="Morin E."/>
            <person name="Murat C."/>
            <person name="Riley R."/>
            <person name="Ohm R."/>
            <person name="Sun H."/>
            <person name="Tunlid A."/>
            <person name="Henrissat B."/>
            <person name="Grigoriev I.V."/>
            <person name="Hibbett D.S."/>
            <person name="Martin F."/>
        </authorList>
    </citation>
    <scope>NUCLEOTIDE SEQUENCE [LARGE SCALE GENOMIC DNA]</scope>
    <source>
        <strain evidence="3">Marx 270</strain>
    </source>
</reference>
<dbReference type="EMBL" id="KN831961">
    <property type="protein sequence ID" value="KIO07176.1"/>
    <property type="molecule type" value="Genomic_DNA"/>
</dbReference>
<evidence type="ECO:0000313" key="3">
    <source>
        <dbReference type="Proteomes" id="UP000054217"/>
    </source>
</evidence>
<dbReference type="OrthoDB" id="2548432at2759"/>
<keyword evidence="1" id="KW-0472">Membrane</keyword>
<feature type="transmembrane region" description="Helical" evidence="1">
    <location>
        <begin position="58"/>
        <end position="82"/>
    </location>
</feature>
<proteinExistence type="predicted"/>
<evidence type="ECO:0000256" key="1">
    <source>
        <dbReference type="SAM" id="Phobius"/>
    </source>
</evidence>
<dbReference type="Proteomes" id="UP000054217">
    <property type="component" value="Unassembled WGS sequence"/>
</dbReference>
<organism evidence="2 3">
    <name type="scientific">Pisolithus tinctorius Marx 270</name>
    <dbReference type="NCBI Taxonomy" id="870435"/>
    <lineage>
        <taxon>Eukaryota</taxon>
        <taxon>Fungi</taxon>
        <taxon>Dikarya</taxon>
        <taxon>Basidiomycota</taxon>
        <taxon>Agaricomycotina</taxon>
        <taxon>Agaricomycetes</taxon>
        <taxon>Agaricomycetidae</taxon>
        <taxon>Boletales</taxon>
        <taxon>Sclerodermatineae</taxon>
        <taxon>Pisolithaceae</taxon>
        <taxon>Pisolithus</taxon>
    </lineage>
</organism>
<name>A0A0C3PFT3_PISTI</name>
<keyword evidence="3" id="KW-1185">Reference proteome</keyword>
<feature type="transmembrane region" description="Helical" evidence="1">
    <location>
        <begin position="88"/>
        <end position="107"/>
    </location>
</feature>
<sequence length="162" mass="17750">MASAADPEVIINEFADSIRPALSLIIANTAFSASLLTLFVVLLALSTKESRRRMIFRLNVFAICVALTMGVLVGFCNGKIVVDQLDQVSTSLAIATMVFTFFPPLLWDSILLTRLFALYPISSTPPATLLKILAFPLSVKCGRVVVLTIVITKYVSRQYVFC</sequence>
<feature type="transmembrane region" description="Helical" evidence="1">
    <location>
        <begin position="21"/>
        <end position="46"/>
    </location>
</feature>
<evidence type="ECO:0000313" key="2">
    <source>
        <dbReference type="EMBL" id="KIO07176.1"/>
    </source>
</evidence>